<keyword evidence="3 6" id="KW-1133">Transmembrane helix</keyword>
<sequence>MLLRWIFLSYFSLTSASLISQKIDVNYDKREAPQDFTGTVLNVTLRLEELSLIRVNDDSTIAWMLSYKMSWHDDRLRFSTKTWSGQSRFFMPSSHLWLPRLTISNALSHRRVGSETTQEATVHSDGRVTMRSKFYVETACGMNMLNFPFDIHDCPLIFSSFSLPISFMDIHPEIKVHRRDETFGDFALEENINLEENILHRGRDEFKEIRFVARLSRHSSSITVPVILPVSFLVILILALHHARGFQGDEEGVDKPTLITSTFLVFFLLTGLLTFFIPKGSDVSSLAYLLLGQLSLILCSLILSIASANRISRRPSKAGPLIWLYRLGCLKQPHQLMRLRLEETEKIVDTSSPSDISNGTSGHNRSCSERRRERLREEEWAKIHRRMSLVVLILLECFNLFVILLFFYVSSQPTPARINYN</sequence>
<dbReference type="GO" id="GO:0005230">
    <property type="term" value="F:extracellular ligand-gated monoatomic ion channel activity"/>
    <property type="evidence" value="ECO:0007669"/>
    <property type="project" value="InterPro"/>
</dbReference>
<feature type="transmembrane region" description="Helical" evidence="6">
    <location>
        <begin position="226"/>
        <end position="246"/>
    </location>
</feature>
<evidence type="ECO:0000256" key="2">
    <source>
        <dbReference type="ARBA" id="ARBA00022692"/>
    </source>
</evidence>
<reference evidence="9" key="1">
    <citation type="submission" date="2023-10" db="EMBL/GenBank/DDBJ databases">
        <title>Genome assembly of Pristionchus species.</title>
        <authorList>
            <person name="Yoshida K."/>
            <person name="Sommer R.J."/>
        </authorList>
    </citation>
    <scope>NUCLEOTIDE SEQUENCE</scope>
    <source>
        <strain evidence="9">RS0144</strain>
    </source>
</reference>
<dbReference type="EMBL" id="BTSX01000002">
    <property type="protein sequence ID" value="GMS85062.1"/>
    <property type="molecule type" value="Genomic_DNA"/>
</dbReference>
<dbReference type="PANTHER" id="PTHR18945">
    <property type="entry name" value="NEUROTRANSMITTER GATED ION CHANNEL"/>
    <property type="match status" value="1"/>
</dbReference>
<organism evidence="9 10">
    <name type="scientific">Pristionchus entomophagus</name>
    <dbReference type="NCBI Taxonomy" id="358040"/>
    <lineage>
        <taxon>Eukaryota</taxon>
        <taxon>Metazoa</taxon>
        <taxon>Ecdysozoa</taxon>
        <taxon>Nematoda</taxon>
        <taxon>Chromadorea</taxon>
        <taxon>Rhabditida</taxon>
        <taxon>Rhabditina</taxon>
        <taxon>Diplogasteromorpha</taxon>
        <taxon>Diplogasteroidea</taxon>
        <taxon>Neodiplogasteridae</taxon>
        <taxon>Pristionchus</taxon>
    </lineage>
</organism>
<evidence type="ECO:0000256" key="3">
    <source>
        <dbReference type="ARBA" id="ARBA00022989"/>
    </source>
</evidence>
<dbReference type="Gene3D" id="2.70.170.10">
    <property type="entry name" value="Neurotransmitter-gated ion-channel ligand-binding domain"/>
    <property type="match status" value="1"/>
</dbReference>
<dbReference type="InterPro" id="IPR018000">
    <property type="entry name" value="Neurotransmitter_ion_chnl_CS"/>
</dbReference>
<dbReference type="GO" id="GO:0016020">
    <property type="term" value="C:membrane"/>
    <property type="evidence" value="ECO:0007669"/>
    <property type="project" value="UniProtKB-SubCell"/>
</dbReference>
<name>A0AAV5SNX6_9BILA</name>
<comment type="subcellular location">
    <subcellularLocation>
        <location evidence="1">Membrane</location>
        <topology evidence="1">Multi-pass membrane protein</topology>
    </subcellularLocation>
</comment>
<evidence type="ECO:0000259" key="8">
    <source>
        <dbReference type="Pfam" id="PF02931"/>
    </source>
</evidence>
<dbReference type="InterPro" id="IPR006201">
    <property type="entry name" value="Neur_channel"/>
</dbReference>
<dbReference type="InterPro" id="IPR036734">
    <property type="entry name" value="Neur_chan_lig-bd_sf"/>
</dbReference>
<evidence type="ECO:0000256" key="5">
    <source>
        <dbReference type="SAM" id="MobiDB-lite"/>
    </source>
</evidence>
<feature type="region of interest" description="Disordered" evidence="5">
    <location>
        <begin position="349"/>
        <end position="370"/>
    </location>
</feature>
<evidence type="ECO:0000256" key="1">
    <source>
        <dbReference type="ARBA" id="ARBA00004141"/>
    </source>
</evidence>
<keyword evidence="7" id="KW-0732">Signal</keyword>
<gene>
    <name evidence="9" type="ORF">PENTCL1PPCAC_7237</name>
</gene>
<feature type="compositionally biased region" description="Polar residues" evidence="5">
    <location>
        <begin position="349"/>
        <end position="365"/>
    </location>
</feature>
<dbReference type="PROSITE" id="PS00236">
    <property type="entry name" value="NEUROTR_ION_CHANNEL"/>
    <property type="match status" value="1"/>
</dbReference>
<keyword evidence="10" id="KW-1185">Reference proteome</keyword>
<accession>A0AAV5SNX6</accession>
<feature type="transmembrane region" description="Helical" evidence="6">
    <location>
        <begin position="389"/>
        <end position="409"/>
    </location>
</feature>
<proteinExistence type="predicted"/>
<keyword evidence="2 6" id="KW-0812">Transmembrane</keyword>
<evidence type="ECO:0000313" key="10">
    <source>
        <dbReference type="Proteomes" id="UP001432027"/>
    </source>
</evidence>
<feature type="signal peptide" evidence="7">
    <location>
        <begin position="1"/>
        <end position="16"/>
    </location>
</feature>
<feature type="transmembrane region" description="Helical" evidence="6">
    <location>
        <begin position="258"/>
        <end position="277"/>
    </location>
</feature>
<evidence type="ECO:0000256" key="4">
    <source>
        <dbReference type="ARBA" id="ARBA00023136"/>
    </source>
</evidence>
<keyword evidence="4 6" id="KW-0472">Membrane</keyword>
<dbReference type="SUPFAM" id="SSF63712">
    <property type="entry name" value="Nicotinic receptor ligand binding domain-like"/>
    <property type="match status" value="1"/>
</dbReference>
<evidence type="ECO:0000256" key="7">
    <source>
        <dbReference type="SAM" id="SignalP"/>
    </source>
</evidence>
<dbReference type="CDD" id="cd18989">
    <property type="entry name" value="LGIC_ECD_cation"/>
    <property type="match status" value="1"/>
</dbReference>
<dbReference type="AlphaFoldDB" id="A0AAV5SNX6"/>
<protein>
    <recommendedName>
        <fullName evidence="8">Neurotransmitter-gated ion-channel ligand-binding domain-containing protein</fullName>
    </recommendedName>
</protein>
<dbReference type="Proteomes" id="UP001432027">
    <property type="component" value="Unassembled WGS sequence"/>
</dbReference>
<feature type="transmembrane region" description="Helical" evidence="6">
    <location>
        <begin position="283"/>
        <end position="306"/>
    </location>
</feature>
<dbReference type="InterPro" id="IPR036719">
    <property type="entry name" value="Neuro-gated_channel_TM_sf"/>
</dbReference>
<feature type="domain" description="Neurotransmitter-gated ion-channel ligand-binding" evidence="8">
    <location>
        <begin position="20"/>
        <end position="196"/>
    </location>
</feature>
<evidence type="ECO:0000313" key="9">
    <source>
        <dbReference type="EMBL" id="GMS85062.1"/>
    </source>
</evidence>
<feature type="chain" id="PRO_5043686152" description="Neurotransmitter-gated ion-channel ligand-binding domain-containing protein" evidence="7">
    <location>
        <begin position="17"/>
        <end position="421"/>
    </location>
</feature>
<dbReference type="SUPFAM" id="SSF90112">
    <property type="entry name" value="Neurotransmitter-gated ion-channel transmembrane pore"/>
    <property type="match status" value="1"/>
</dbReference>
<evidence type="ECO:0000256" key="6">
    <source>
        <dbReference type="SAM" id="Phobius"/>
    </source>
</evidence>
<dbReference type="Pfam" id="PF02931">
    <property type="entry name" value="Neur_chan_LBD"/>
    <property type="match status" value="1"/>
</dbReference>
<comment type="caution">
    <text evidence="9">The sequence shown here is derived from an EMBL/GenBank/DDBJ whole genome shotgun (WGS) entry which is preliminary data.</text>
</comment>
<dbReference type="GO" id="GO:0004888">
    <property type="term" value="F:transmembrane signaling receptor activity"/>
    <property type="evidence" value="ECO:0007669"/>
    <property type="project" value="InterPro"/>
</dbReference>
<dbReference type="InterPro" id="IPR006202">
    <property type="entry name" value="Neur_chan_lig-bd"/>
</dbReference>